<gene>
    <name evidence="2" type="ORF">CK203_061908</name>
</gene>
<proteinExistence type="predicted"/>
<dbReference type="Proteomes" id="UP000288805">
    <property type="component" value="Unassembled WGS sequence"/>
</dbReference>
<dbReference type="EMBL" id="QGNW01000478">
    <property type="protein sequence ID" value="RVW69917.1"/>
    <property type="molecule type" value="Genomic_DNA"/>
</dbReference>
<name>A0A438GCH4_VITVI</name>
<evidence type="ECO:0000256" key="1">
    <source>
        <dbReference type="SAM" id="MobiDB-lite"/>
    </source>
</evidence>
<feature type="region of interest" description="Disordered" evidence="1">
    <location>
        <begin position="199"/>
        <end position="218"/>
    </location>
</feature>
<organism evidence="2 3">
    <name type="scientific">Vitis vinifera</name>
    <name type="common">Grape</name>
    <dbReference type="NCBI Taxonomy" id="29760"/>
    <lineage>
        <taxon>Eukaryota</taxon>
        <taxon>Viridiplantae</taxon>
        <taxon>Streptophyta</taxon>
        <taxon>Embryophyta</taxon>
        <taxon>Tracheophyta</taxon>
        <taxon>Spermatophyta</taxon>
        <taxon>Magnoliopsida</taxon>
        <taxon>eudicotyledons</taxon>
        <taxon>Gunneridae</taxon>
        <taxon>Pentapetalae</taxon>
        <taxon>rosids</taxon>
        <taxon>Vitales</taxon>
        <taxon>Vitaceae</taxon>
        <taxon>Viteae</taxon>
        <taxon>Vitis</taxon>
    </lineage>
</organism>
<accession>A0A438GCH4</accession>
<protein>
    <submittedName>
        <fullName evidence="2">Uncharacterized protein</fullName>
    </submittedName>
</protein>
<evidence type="ECO:0000313" key="3">
    <source>
        <dbReference type="Proteomes" id="UP000288805"/>
    </source>
</evidence>
<evidence type="ECO:0000313" key="2">
    <source>
        <dbReference type="EMBL" id="RVW69917.1"/>
    </source>
</evidence>
<comment type="caution">
    <text evidence="2">The sequence shown here is derived from an EMBL/GenBank/DDBJ whole genome shotgun (WGS) entry which is preliminary data.</text>
</comment>
<dbReference type="AlphaFoldDB" id="A0A438GCH4"/>
<reference evidence="2 3" key="1">
    <citation type="journal article" date="2018" name="PLoS Genet.">
        <title>Population sequencing reveals clonal diversity and ancestral inbreeding in the grapevine cultivar Chardonnay.</title>
        <authorList>
            <person name="Roach M.J."/>
            <person name="Johnson D.L."/>
            <person name="Bohlmann J."/>
            <person name="van Vuuren H.J."/>
            <person name="Jones S.J."/>
            <person name="Pretorius I.S."/>
            <person name="Schmidt S.A."/>
            <person name="Borneman A.R."/>
        </authorList>
    </citation>
    <scope>NUCLEOTIDE SEQUENCE [LARGE SCALE GENOMIC DNA]</scope>
    <source>
        <strain evidence="3">cv. Chardonnay</strain>
        <tissue evidence="2">Leaf</tissue>
    </source>
</reference>
<sequence length="232" mass="26024">MVKHFNDPNAHGTCPYLGQVVSLAFTLATGHYANNDGLRPNAKVELPTHPLKGAPSITEEYFVWWSKKFNIEVLGKTLASNPPTKIPYSNPLIRVLTILVRSIWVRRVLLLVCCEPRGRSDGEVMSDRCWFVVESKSQNLVEAVGGKLQESSWREAEEDEGRKFRMERRANEEEESDTWGWVTLAKKFRSLGFAAPLEGKAGSVSASDKASKSGIGQEEDEKGHLLLLLRRQ</sequence>